<name>A0A4C1X7Q1_EUMVA</name>
<protein>
    <submittedName>
        <fullName evidence="2">Uncharacterized protein</fullName>
    </submittedName>
</protein>
<reference evidence="2 3" key="1">
    <citation type="journal article" date="2019" name="Commun. Biol.">
        <title>The bagworm genome reveals a unique fibroin gene that provides high tensile strength.</title>
        <authorList>
            <person name="Kono N."/>
            <person name="Nakamura H."/>
            <person name="Ohtoshi R."/>
            <person name="Tomita M."/>
            <person name="Numata K."/>
            <person name="Arakawa K."/>
        </authorList>
    </citation>
    <scope>NUCLEOTIDE SEQUENCE [LARGE SCALE GENOMIC DNA]</scope>
</reference>
<evidence type="ECO:0000256" key="1">
    <source>
        <dbReference type="SAM" id="MobiDB-lite"/>
    </source>
</evidence>
<keyword evidence="3" id="KW-1185">Reference proteome</keyword>
<dbReference type="Proteomes" id="UP000299102">
    <property type="component" value="Unassembled WGS sequence"/>
</dbReference>
<accession>A0A4C1X7Q1</accession>
<feature type="region of interest" description="Disordered" evidence="1">
    <location>
        <begin position="33"/>
        <end position="165"/>
    </location>
</feature>
<evidence type="ECO:0000313" key="2">
    <source>
        <dbReference type="EMBL" id="GBP58297.1"/>
    </source>
</evidence>
<evidence type="ECO:0000313" key="3">
    <source>
        <dbReference type="Proteomes" id="UP000299102"/>
    </source>
</evidence>
<proteinExistence type="predicted"/>
<feature type="compositionally biased region" description="Low complexity" evidence="1">
    <location>
        <begin position="129"/>
        <end position="139"/>
    </location>
</feature>
<dbReference type="AlphaFoldDB" id="A0A4C1X7Q1"/>
<dbReference type="EMBL" id="BGZK01000732">
    <property type="protein sequence ID" value="GBP58297.1"/>
    <property type="molecule type" value="Genomic_DNA"/>
</dbReference>
<sequence>MNITIYEIIVSSVTKQKFKYCTLEATANTQLKYEPGDTRPHLAHTPPPAPPAPAARSNVASFKQNWRLLRPPEPPRRAGLARSGFAGRSANYERQPTGRPQATRAAAAASARLTNTIRETEPRCPSPPRAGGAARAVHPPARRRTSSASLHLNERRAHRGPLETPELTRQTRVYAFCTPRNLRRRRVFAPAGFRPLMYARLSETRIFGTGSWKKATARDPNSFNSSRFAA</sequence>
<gene>
    <name evidence="2" type="ORF">EVAR_11575_1</name>
</gene>
<comment type="caution">
    <text evidence="2">The sequence shown here is derived from an EMBL/GenBank/DDBJ whole genome shotgun (WGS) entry which is preliminary data.</text>
</comment>
<organism evidence="2 3">
    <name type="scientific">Eumeta variegata</name>
    <name type="common">Bagworm moth</name>
    <name type="synonym">Eumeta japonica</name>
    <dbReference type="NCBI Taxonomy" id="151549"/>
    <lineage>
        <taxon>Eukaryota</taxon>
        <taxon>Metazoa</taxon>
        <taxon>Ecdysozoa</taxon>
        <taxon>Arthropoda</taxon>
        <taxon>Hexapoda</taxon>
        <taxon>Insecta</taxon>
        <taxon>Pterygota</taxon>
        <taxon>Neoptera</taxon>
        <taxon>Endopterygota</taxon>
        <taxon>Lepidoptera</taxon>
        <taxon>Glossata</taxon>
        <taxon>Ditrysia</taxon>
        <taxon>Tineoidea</taxon>
        <taxon>Psychidae</taxon>
        <taxon>Oiketicinae</taxon>
        <taxon>Eumeta</taxon>
    </lineage>
</organism>
<feature type="compositionally biased region" description="Low complexity" evidence="1">
    <location>
        <begin position="102"/>
        <end position="112"/>
    </location>
</feature>